<feature type="domain" description="Glycosyltransferase subfamily 4-like N-terminal" evidence="4">
    <location>
        <begin position="19"/>
        <end position="178"/>
    </location>
</feature>
<evidence type="ECO:0000313" key="5">
    <source>
        <dbReference type="EMBL" id="RBP37446.1"/>
    </source>
</evidence>
<name>A0A366H8Q8_9BURK</name>
<keyword evidence="6" id="KW-1185">Reference proteome</keyword>
<evidence type="ECO:0000259" key="3">
    <source>
        <dbReference type="Pfam" id="PF00534"/>
    </source>
</evidence>
<evidence type="ECO:0000259" key="4">
    <source>
        <dbReference type="Pfam" id="PF13439"/>
    </source>
</evidence>
<dbReference type="AlphaFoldDB" id="A0A366H8Q8"/>
<reference evidence="5 6" key="1">
    <citation type="submission" date="2018-06" db="EMBL/GenBank/DDBJ databases">
        <title>Genomic Encyclopedia of Type Strains, Phase IV (KMG-IV): sequencing the most valuable type-strain genomes for metagenomic binning, comparative biology and taxonomic classification.</title>
        <authorList>
            <person name="Goeker M."/>
        </authorList>
    </citation>
    <scope>NUCLEOTIDE SEQUENCE [LARGE SCALE GENOMIC DNA]</scope>
    <source>
        <strain evidence="5 6">DSM 25520</strain>
    </source>
</reference>
<dbReference type="Proteomes" id="UP000253628">
    <property type="component" value="Unassembled WGS sequence"/>
</dbReference>
<evidence type="ECO:0000256" key="1">
    <source>
        <dbReference type="ARBA" id="ARBA00022676"/>
    </source>
</evidence>
<dbReference type="Pfam" id="PF13439">
    <property type="entry name" value="Glyco_transf_4"/>
    <property type="match status" value="1"/>
</dbReference>
<gene>
    <name evidence="5" type="ORF">DFR37_1099</name>
</gene>
<comment type="caution">
    <text evidence="5">The sequence shown here is derived from an EMBL/GenBank/DDBJ whole genome shotgun (WGS) entry which is preliminary data.</text>
</comment>
<dbReference type="InterPro" id="IPR001296">
    <property type="entry name" value="Glyco_trans_1"/>
</dbReference>
<dbReference type="Gene3D" id="3.40.50.2000">
    <property type="entry name" value="Glycogen Phosphorylase B"/>
    <property type="match status" value="2"/>
</dbReference>
<evidence type="ECO:0000313" key="6">
    <source>
        <dbReference type="Proteomes" id="UP000253628"/>
    </source>
</evidence>
<feature type="domain" description="Glycosyl transferase family 1" evidence="3">
    <location>
        <begin position="189"/>
        <end position="351"/>
    </location>
</feature>
<proteinExistence type="predicted"/>
<dbReference type="PANTHER" id="PTHR12526:SF510">
    <property type="entry name" value="D-INOSITOL 3-PHOSPHATE GLYCOSYLTRANSFERASE"/>
    <property type="match status" value="1"/>
</dbReference>
<accession>A0A366H8Q8</accession>
<dbReference type="InterPro" id="IPR028098">
    <property type="entry name" value="Glyco_trans_4-like_N"/>
</dbReference>
<keyword evidence="1" id="KW-0328">Glycosyltransferase</keyword>
<dbReference type="EMBL" id="QNRQ01000009">
    <property type="protein sequence ID" value="RBP37446.1"/>
    <property type="molecule type" value="Genomic_DNA"/>
</dbReference>
<dbReference type="SUPFAM" id="SSF53756">
    <property type="entry name" value="UDP-Glycosyltransferase/glycogen phosphorylase"/>
    <property type="match status" value="1"/>
</dbReference>
<dbReference type="CDD" id="cd03801">
    <property type="entry name" value="GT4_PimA-like"/>
    <property type="match status" value="1"/>
</dbReference>
<protein>
    <submittedName>
        <fullName evidence="5">UDP-glucose:(Heptosyl)LPS alpha-1,3-glucosyltransferase</fullName>
    </submittedName>
</protein>
<sequence length="380" mass="42235">MTESRLKIAFVVDRFGARFGGAEAYGVALMRELAVDHDITVFAREYDEACDLRLPYVSLRSWAGWPSWVRVLLFAVRARAATRHGFDIVHSHMNGYCGNVEVVHVTPVRYNWRVRKLPFLKLALSYISPRVQTYLGLERRRVAVKNSHRTVAVSDLIANQLRQAYGSGLQAPVIPPGVTRPPDSIAAERDATRTALGWSDADRVCLLVARNPLRKGLPTALKALAVLPAHVKLLIVGGNAGTREFVLKFNGGELFDRVRVIDATPDVGKYYAAADVYVHPTLNDSFGMAPLEAMSFSLPVVLSPQPWCGFAQYVSHGTEALVLSDPENASQLAEYLRAIDGDADLRARLVRGGSDVVDRHSWDEVARRYLELYREVLAER</sequence>
<dbReference type="Pfam" id="PF00534">
    <property type="entry name" value="Glycos_transf_1"/>
    <property type="match status" value="1"/>
</dbReference>
<evidence type="ECO:0000256" key="2">
    <source>
        <dbReference type="ARBA" id="ARBA00022679"/>
    </source>
</evidence>
<organism evidence="5 6">
    <name type="scientific">Eoetvoesiella caeni</name>
    <dbReference type="NCBI Taxonomy" id="645616"/>
    <lineage>
        <taxon>Bacteria</taxon>
        <taxon>Pseudomonadati</taxon>
        <taxon>Pseudomonadota</taxon>
        <taxon>Betaproteobacteria</taxon>
        <taxon>Burkholderiales</taxon>
        <taxon>Alcaligenaceae</taxon>
        <taxon>Eoetvoesiella</taxon>
    </lineage>
</organism>
<dbReference type="GO" id="GO:0016757">
    <property type="term" value="F:glycosyltransferase activity"/>
    <property type="evidence" value="ECO:0007669"/>
    <property type="project" value="UniProtKB-KW"/>
</dbReference>
<dbReference type="PANTHER" id="PTHR12526">
    <property type="entry name" value="GLYCOSYLTRANSFERASE"/>
    <property type="match status" value="1"/>
</dbReference>
<keyword evidence="2 5" id="KW-0808">Transferase</keyword>